<evidence type="ECO:0000313" key="2">
    <source>
        <dbReference type="Proteomes" id="UP001595075"/>
    </source>
</evidence>
<comment type="caution">
    <text evidence="1">The sequence shown here is derived from an EMBL/GenBank/DDBJ whole genome shotgun (WGS) entry which is preliminary data.</text>
</comment>
<sequence length="91" mass="10542">MQKLRSLSHLYMKSLARALGKTKADHVEERGEVGRKKQIKLCTRNRRGLEYLSMTLELAHCSEVLGPPLDSFNGMDYKKIIFSKPCPCWRF</sequence>
<dbReference type="Proteomes" id="UP001595075">
    <property type="component" value="Unassembled WGS sequence"/>
</dbReference>
<protein>
    <submittedName>
        <fullName evidence="1">Uncharacterized protein</fullName>
    </submittedName>
</protein>
<name>A0ABR4CKZ3_9HELO</name>
<keyword evidence="2" id="KW-1185">Reference proteome</keyword>
<reference evidence="1 2" key="1">
    <citation type="journal article" date="2024" name="Commun. Biol.">
        <title>Comparative genomic analysis of thermophilic fungi reveals convergent evolutionary adaptations and gene losses.</title>
        <authorList>
            <person name="Steindorff A.S."/>
            <person name="Aguilar-Pontes M.V."/>
            <person name="Robinson A.J."/>
            <person name="Andreopoulos B."/>
            <person name="LaButti K."/>
            <person name="Kuo A."/>
            <person name="Mondo S."/>
            <person name="Riley R."/>
            <person name="Otillar R."/>
            <person name="Haridas S."/>
            <person name="Lipzen A."/>
            <person name="Grimwood J."/>
            <person name="Schmutz J."/>
            <person name="Clum A."/>
            <person name="Reid I.D."/>
            <person name="Moisan M.C."/>
            <person name="Butler G."/>
            <person name="Nguyen T.T.M."/>
            <person name="Dewar K."/>
            <person name="Conant G."/>
            <person name="Drula E."/>
            <person name="Henrissat B."/>
            <person name="Hansel C."/>
            <person name="Singer S."/>
            <person name="Hutchinson M.I."/>
            <person name="de Vries R.P."/>
            <person name="Natvig D.O."/>
            <person name="Powell A.J."/>
            <person name="Tsang A."/>
            <person name="Grigoriev I.V."/>
        </authorList>
    </citation>
    <scope>NUCLEOTIDE SEQUENCE [LARGE SCALE GENOMIC DNA]</scope>
    <source>
        <strain evidence="1 2">CBS 494.80</strain>
    </source>
</reference>
<gene>
    <name evidence="1" type="ORF">VTL71DRAFT_14508</name>
</gene>
<accession>A0ABR4CKZ3</accession>
<proteinExistence type="predicted"/>
<evidence type="ECO:0000313" key="1">
    <source>
        <dbReference type="EMBL" id="KAL2069829.1"/>
    </source>
</evidence>
<organism evidence="1 2">
    <name type="scientific">Oculimacula yallundae</name>
    <dbReference type="NCBI Taxonomy" id="86028"/>
    <lineage>
        <taxon>Eukaryota</taxon>
        <taxon>Fungi</taxon>
        <taxon>Dikarya</taxon>
        <taxon>Ascomycota</taxon>
        <taxon>Pezizomycotina</taxon>
        <taxon>Leotiomycetes</taxon>
        <taxon>Helotiales</taxon>
        <taxon>Ploettnerulaceae</taxon>
        <taxon>Oculimacula</taxon>
    </lineage>
</organism>
<dbReference type="EMBL" id="JAZHXI010000007">
    <property type="protein sequence ID" value="KAL2069829.1"/>
    <property type="molecule type" value="Genomic_DNA"/>
</dbReference>